<gene>
    <name evidence="1" type="ORF">TraAM80_06437</name>
</gene>
<keyword evidence="2" id="KW-1185">Reference proteome</keyword>
<dbReference type="RefSeq" id="XP_029236866.1">
    <property type="nucleotide sequence ID" value="XM_029383281.1"/>
</dbReference>
<evidence type="ECO:0000313" key="2">
    <source>
        <dbReference type="Proteomes" id="UP000283634"/>
    </source>
</evidence>
<sequence>MIRAEVERLKRGSRLGAKAHTEVLTQRVRNSLAAPDVTNTPVTLALSLSGVHQDTTGIIRKHQLDTDTEAKTLLPSASQYHELGCSEGSISSVSTNSETLELFSLHSCVGSNVGDGATPILMQIGSPEVMNFCSNSGEESVVSLCNERSVQAVLPERNQMSINLEWRTDRRIVGFCDNKFIGELEHNFVYGVPEGNMPGFLVSRASVSPSSPSNPISSILDTVQERMMLGELLSESGHHIHHHVIVCDAKRHARFALRKSRLHRSVQVFQFVGDANVVTDSLTRHTVVGKRVKFAVCVPHRNARKDSTAWVMNAEKATAKSEDGNMQQQRTSRCLAEKRGHTLTAYGVLADMPPIDLFTLLIGVCGMWQTDFRPAKGLGWMAMKTRF</sequence>
<organism evidence="1 2">
    <name type="scientific">Trypanosoma rangeli</name>
    <dbReference type="NCBI Taxonomy" id="5698"/>
    <lineage>
        <taxon>Eukaryota</taxon>
        <taxon>Discoba</taxon>
        <taxon>Euglenozoa</taxon>
        <taxon>Kinetoplastea</taxon>
        <taxon>Metakinetoplastina</taxon>
        <taxon>Trypanosomatida</taxon>
        <taxon>Trypanosomatidae</taxon>
        <taxon>Trypanosoma</taxon>
        <taxon>Herpetosoma</taxon>
    </lineage>
</organism>
<dbReference type="AlphaFoldDB" id="A0A422NA53"/>
<dbReference type="EMBL" id="MKGL01000234">
    <property type="protein sequence ID" value="RNF02359.1"/>
    <property type="molecule type" value="Genomic_DNA"/>
</dbReference>
<protein>
    <submittedName>
        <fullName evidence="1">Sec14 cytosolic factor</fullName>
    </submittedName>
</protein>
<accession>A0A422NA53</accession>
<evidence type="ECO:0000313" key="1">
    <source>
        <dbReference type="EMBL" id="RNF02359.1"/>
    </source>
</evidence>
<name>A0A422NA53_TRYRA</name>
<dbReference type="OrthoDB" id="43460at2759"/>
<proteinExistence type="predicted"/>
<reference evidence="1 2" key="1">
    <citation type="journal article" date="2018" name="BMC Genomics">
        <title>Genomic comparison of Trypanosoma conorhini and Trypanosoma rangeli to Trypanosoma cruzi strains of high and low virulence.</title>
        <authorList>
            <person name="Bradwell K.R."/>
            <person name="Koparde V.N."/>
            <person name="Matveyev A.V."/>
            <person name="Serrano M.G."/>
            <person name="Alves J.M."/>
            <person name="Parikh H."/>
            <person name="Huang B."/>
            <person name="Lee V."/>
            <person name="Espinosa-Alvarez O."/>
            <person name="Ortiz P.A."/>
            <person name="Costa-Martins A.G."/>
            <person name="Teixeira M.M."/>
            <person name="Buck G.A."/>
        </authorList>
    </citation>
    <scope>NUCLEOTIDE SEQUENCE [LARGE SCALE GENOMIC DNA]</scope>
    <source>
        <strain evidence="1 2">AM80</strain>
    </source>
</reference>
<dbReference type="Proteomes" id="UP000283634">
    <property type="component" value="Unassembled WGS sequence"/>
</dbReference>
<dbReference type="GeneID" id="40330370"/>
<comment type="caution">
    <text evidence="1">The sequence shown here is derived from an EMBL/GenBank/DDBJ whole genome shotgun (WGS) entry which is preliminary data.</text>
</comment>